<keyword evidence="2" id="KW-0732">Signal</keyword>
<gene>
    <name evidence="3" type="ORF">GJ744_006083</name>
</gene>
<feature type="region of interest" description="Disordered" evidence="1">
    <location>
        <begin position="213"/>
        <end position="238"/>
    </location>
</feature>
<evidence type="ECO:0000313" key="4">
    <source>
        <dbReference type="Proteomes" id="UP000606974"/>
    </source>
</evidence>
<dbReference type="AlphaFoldDB" id="A0A8H7E636"/>
<reference evidence="3" key="1">
    <citation type="submission" date="2020-02" db="EMBL/GenBank/DDBJ databases">
        <authorList>
            <person name="Palmer J.M."/>
        </authorList>
    </citation>
    <scope>NUCLEOTIDE SEQUENCE</scope>
    <source>
        <strain evidence="3">EPUS1.4</strain>
        <tissue evidence="3">Thallus</tissue>
    </source>
</reference>
<proteinExistence type="predicted"/>
<evidence type="ECO:0000256" key="2">
    <source>
        <dbReference type="SAM" id="SignalP"/>
    </source>
</evidence>
<evidence type="ECO:0000256" key="1">
    <source>
        <dbReference type="SAM" id="MobiDB-lite"/>
    </source>
</evidence>
<accession>A0A8H7E636</accession>
<name>A0A8H7E636_9EURO</name>
<organism evidence="3 4">
    <name type="scientific">Endocarpon pusillum</name>
    <dbReference type="NCBI Taxonomy" id="364733"/>
    <lineage>
        <taxon>Eukaryota</taxon>
        <taxon>Fungi</taxon>
        <taxon>Dikarya</taxon>
        <taxon>Ascomycota</taxon>
        <taxon>Pezizomycotina</taxon>
        <taxon>Eurotiomycetes</taxon>
        <taxon>Chaetothyriomycetidae</taxon>
        <taxon>Verrucariales</taxon>
        <taxon>Verrucariaceae</taxon>
        <taxon>Endocarpon</taxon>
    </lineage>
</organism>
<protein>
    <recommendedName>
        <fullName evidence="5">GPI-anchored surface protein</fullName>
    </recommendedName>
</protein>
<dbReference type="Proteomes" id="UP000606974">
    <property type="component" value="Unassembled WGS sequence"/>
</dbReference>
<feature type="chain" id="PRO_5034150030" description="GPI-anchored surface protein" evidence="2">
    <location>
        <begin position="23"/>
        <end position="238"/>
    </location>
</feature>
<feature type="region of interest" description="Disordered" evidence="1">
    <location>
        <begin position="117"/>
        <end position="142"/>
    </location>
</feature>
<evidence type="ECO:0000313" key="3">
    <source>
        <dbReference type="EMBL" id="KAF7510717.1"/>
    </source>
</evidence>
<feature type="signal peptide" evidence="2">
    <location>
        <begin position="1"/>
        <end position="22"/>
    </location>
</feature>
<comment type="caution">
    <text evidence="3">The sequence shown here is derived from an EMBL/GenBank/DDBJ whole genome shotgun (WGS) entry which is preliminary data.</text>
</comment>
<evidence type="ECO:0008006" key="5">
    <source>
        <dbReference type="Google" id="ProtNLM"/>
    </source>
</evidence>
<dbReference type="OrthoDB" id="4540831at2759"/>
<dbReference type="EMBL" id="JAACFV010000027">
    <property type="protein sequence ID" value="KAF7510717.1"/>
    <property type="molecule type" value="Genomic_DNA"/>
</dbReference>
<feature type="compositionally biased region" description="Low complexity" evidence="1">
    <location>
        <begin position="117"/>
        <end position="134"/>
    </location>
</feature>
<sequence>MPFYSVAFLCVAVLVPFAHVRADSAAFSQFIGATTASGPSSGDLVPSFNICTNYLHGLPALTSLQSSYSTQIEQMAVDGVCRFCTGLDQSRIDSCCGQATSSACFDQFAGANTARTTPASASATRTATSAGGSSVMPTNSSNRGVIARKDTLAGSFVAVMKGLQIMSAKTANRLVLEGVEYVVGHCGISTIGLVTVVEEEGPRPATRDLYHALSGPKKERRTVPSEALHNDLVNNNLS</sequence>
<keyword evidence="4" id="KW-1185">Reference proteome</keyword>